<dbReference type="AlphaFoldDB" id="A0A6I3J4H2"/>
<dbReference type="Pfam" id="PF12787">
    <property type="entry name" value="EcsC"/>
    <property type="match status" value="1"/>
</dbReference>
<evidence type="ECO:0000313" key="1">
    <source>
        <dbReference type="EMBL" id="MTB93992.1"/>
    </source>
</evidence>
<reference evidence="1 2" key="1">
    <citation type="submission" date="2019-10" db="EMBL/GenBank/DDBJ databases">
        <title>Nocardioides novel species isolated from the excrement of Marmot.</title>
        <authorList>
            <person name="Zhang G."/>
        </authorList>
    </citation>
    <scope>NUCLEOTIDE SEQUENCE [LARGE SCALE GENOMIC DNA]</scope>
    <source>
        <strain evidence="2">zg-579</strain>
    </source>
</reference>
<dbReference type="PANTHER" id="PTHR41260:SF1">
    <property type="entry name" value="PROTEIN ECSC"/>
    <property type="match status" value="1"/>
</dbReference>
<comment type="caution">
    <text evidence="1">The sequence shown here is derived from an EMBL/GenBank/DDBJ whole genome shotgun (WGS) entry which is preliminary data.</text>
</comment>
<dbReference type="InterPro" id="IPR024787">
    <property type="entry name" value="EcsC"/>
</dbReference>
<dbReference type="RefSeq" id="WP_154613786.1">
    <property type="nucleotide sequence ID" value="NZ_CP053660.1"/>
</dbReference>
<proteinExistence type="predicted"/>
<sequence length="222" mass="22715">MTEHSETPTSSKLTKATDRAAEQLQRLTLASVDRGIGPVTGSRSYAADRLTHADGDVEEAVRRVVRESVAAAGAAGFITGLGGLVTLPVTLPASITGSLVINARMVGTIAHLRGYDLDNPHTQAVLMLTVAGSSAQAAASELGVKVGQKMAMQAIEKLPVKVVKAINRKAGTYLVAKYGTQRSLVTLSKAVPGIGGVVGGAVDASLTRAVGAAAKKAFPLGY</sequence>
<gene>
    <name evidence="1" type="ORF">GGQ22_02750</name>
</gene>
<keyword evidence="2" id="KW-1185">Reference proteome</keyword>
<evidence type="ECO:0000313" key="2">
    <source>
        <dbReference type="Proteomes" id="UP000433406"/>
    </source>
</evidence>
<dbReference type="EMBL" id="WLCI01000003">
    <property type="protein sequence ID" value="MTB93992.1"/>
    <property type="molecule type" value="Genomic_DNA"/>
</dbReference>
<dbReference type="PANTHER" id="PTHR41260">
    <property type="entry name" value="PROTEIN ECSC"/>
    <property type="match status" value="1"/>
</dbReference>
<name>A0A6I3J4H2_9ACTN</name>
<accession>A0A6I3J4H2</accession>
<organism evidence="1 2">
    <name type="scientific">Nocardioides marmotae</name>
    <dbReference type="NCBI Taxonomy" id="2663857"/>
    <lineage>
        <taxon>Bacteria</taxon>
        <taxon>Bacillati</taxon>
        <taxon>Actinomycetota</taxon>
        <taxon>Actinomycetes</taxon>
        <taxon>Propionibacteriales</taxon>
        <taxon>Nocardioidaceae</taxon>
        <taxon>Nocardioides</taxon>
    </lineage>
</organism>
<protein>
    <submittedName>
        <fullName evidence="1">Uncharacterized protein</fullName>
    </submittedName>
</protein>
<dbReference type="Proteomes" id="UP000433406">
    <property type="component" value="Unassembled WGS sequence"/>
</dbReference>